<dbReference type="Gene3D" id="1.10.30.10">
    <property type="entry name" value="High mobility group box domain"/>
    <property type="match status" value="1"/>
</dbReference>
<dbReference type="GO" id="GO:0005634">
    <property type="term" value="C:nucleus"/>
    <property type="evidence" value="ECO:0007669"/>
    <property type="project" value="UniProtKB-SubCell"/>
</dbReference>
<dbReference type="PANTHER" id="PTHR46040">
    <property type="entry name" value="HIGH MOBILITY GROUP PROTEIN 2"/>
    <property type="match status" value="1"/>
</dbReference>
<feature type="compositionally biased region" description="Low complexity" evidence="6">
    <location>
        <begin position="280"/>
        <end position="317"/>
    </location>
</feature>
<feature type="compositionally biased region" description="Basic residues" evidence="6">
    <location>
        <begin position="81"/>
        <end position="97"/>
    </location>
</feature>
<keyword evidence="9" id="KW-1185">Reference proteome</keyword>
<feature type="region of interest" description="Disordered" evidence="6">
    <location>
        <begin position="80"/>
        <end position="116"/>
    </location>
</feature>
<dbReference type="SMART" id="SM00398">
    <property type="entry name" value="HMG"/>
    <property type="match status" value="1"/>
</dbReference>
<evidence type="ECO:0000256" key="2">
    <source>
        <dbReference type="ARBA" id="ARBA00023125"/>
    </source>
</evidence>
<evidence type="ECO:0000256" key="5">
    <source>
        <dbReference type="SAM" id="Coils"/>
    </source>
</evidence>
<protein>
    <recommendedName>
        <fullName evidence="7">HMG box domain-containing protein</fullName>
    </recommendedName>
</protein>
<dbReference type="InterPro" id="IPR009071">
    <property type="entry name" value="HMG_box_dom"/>
</dbReference>
<dbReference type="Pfam" id="PF00505">
    <property type="entry name" value="HMG_box"/>
    <property type="match status" value="1"/>
</dbReference>
<dbReference type="PROSITE" id="PS50118">
    <property type="entry name" value="HMG_BOX_2"/>
    <property type="match status" value="1"/>
</dbReference>
<name>A0AAD7UVH6_9FUNG</name>
<feature type="DNA-binding region" description="HMG box" evidence="4">
    <location>
        <begin position="113"/>
        <end position="181"/>
    </location>
</feature>
<dbReference type="InterPro" id="IPR056513">
    <property type="entry name" value="INO80F"/>
</dbReference>
<keyword evidence="5" id="KW-0175">Coiled coil</keyword>
<feature type="domain" description="HMG box" evidence="7">
    <location>
        <begin position="113"/>
        <end position="181"/>
    </location>
</feature>
<reference evidence="8 9" key="1">
    <citation type="submission" date="2023-03" db="EMBL/GenBank/DDBJ databases">
        <title>Genome sequence of Lichtheimia ornata CBS 291.66.</title>
        <authorList>
            <person name="Mohabir J.T."/>
            <person name="Shea T.P."/>
            <person name="Kurbessoian T."/>
            <person name="Berby B."/>
            <person name="Fontaine J."/>
            <person name="Livny J."/>
            <person name="Gnirke A."/>
            <person name="Stajich J.E."/>
            <person name="Cuomo C.A."/>
        </authorList>
    </citation>
    <scope>NUCLEOTIDE SEQUENCE [LARGE SCALE GENOMIC DNA]</scope>
    <source>
        <strain evidence="8">CBS 291.66</strain>
    </source>
</reference>
<dbReference type="GO" id="GO:0003677">
    <property type="term" value="F:DNA binding"/>
    <property type="evidence" value="ECO:0007669"/>
    <property type="project" value="UniProtKB-UniRule"/>
</dbReference>
<proteinExistence type="predicted"/>
<keyword evidence="2 4" id="KW-0238">DNA-binding</keyword>
<comment type="subcellular location">
    <subcellularLocation>
        <location evidence="1">Nucleus</location>
    </subcellularLocation>
</comment>
<dbReference type="RefSeq" id="XP_058338924.1">
    <property type="nucleotide sequence ID" value="XM_058490328.1"/>
</dbReference>
<dbReference type="PANTHER" id="PTHR46040:SF3">
    <property type="entry name" value="HIGH MOBILITY GROUP PROTEIN 2"/>
    <property type="match status" value="1"/>
</dbReference>
<evidence type="ECO:0000313" key="9">
    <source>
        <dbReference type="Proteomes" id="UP001234581"/>
    </source>
</evidence>
<evidence type="ECO:0000313" key="8">
    <source>
        <dbReference type="EMBL" id="KAJ8654010.1"/>
    </source>
</evidence>
<feature type="compositionally biased region" description="Low complexity" evidence="6">
    <location>
        <begin position="185"/>
        <end position="197"/>
    </location>
</feature>
<sequence length="333" mass="37498">MAEDKYKTKYKELKRRIRQIEDENDALHIRIYKARKSINRLRLERTFLLERMDKTQHGRDSEHSDGVSDMLSHDGDVNFRYQHHPHHHHHHRGRRGRIPGEKTPRKKKDPNAPKGPGNVFFLFCRLERDKVKDAFPQESLGDVTKLLGQKWKGLTREEKQKYYDMYKKEMDEYEVAMKSYNEATSSSNINANATSSEPVDNEAEAVAAAAEDAAAAALAGAENYSTVSSPMQSSAMPSPELQSDPLMPPEDHDMDEEDEPVQPQPPAGGLASVDSSLSPQQQQQQQQQPATSSNHTNNNSTSMTTTTPSTESQDPSTKQSHEPSPMQQDAGSM</sequence>
<dbReference type="GO" id="GO:0010468">
    <property type="term" value="P:regulation of gene expression"/>
    <property type="evidence" value="ECO:0007669"/>
    <property type="project" value="TreeGrafter"/>
</dbReference>
<accession>A0AAD7UVH6</accession>
<evidence type="ECO:0000256" key="1">
    <source>
        <dbReference type="ARBA" id="ARBA00004123"/>
    </source>
</evidence>
<gene>
    <name evidence="8" type="ORF">O0I10_010346</name>
</gene>
<dbReference type="GeneID" id="83217750"/>
<dbReference type="AlphaFoldDB" id="A0AAD7UVH6"/>
<feature type="coiled-coil region" evidence="5">
    <location>
        <begin position="3"/>
        <end position="30"/>
    </location>
</feature>
<comment type="caution">
    <text evidence="8">The sequence shown here is derived from an EMBL/GenBank/DDBJ whole genome shotgun (WGS) entry which is preliminary data.</text>
</comment>
<dbReference type="EMBL" id="JARTCD010000068">
    <property type="protein sequence ID" value="KAJ8654010.1"/>
    <property type="molecule type" value="Genomic_DNA"/>
</dbReference>
<dbReference type="InterPro" id="IPR051965">
    <property type="entry name" value="ChromReg_NeuronalGeneExpr"/>
</dbReference>
<feature type="compositionally biased region" description="Low complexity" evidence="6">
    <location>
        <begin position="204"/>
        <end position="239"/>
    </location>
</feature>
<dbReference type="Proteomes" id="UP001234581">
    <property type="component" value="Unassembled WGS sequence"/>
</dbReference>
<evidence type="ECO:0000256" key="4">
    <source>
        <dbReference type="PROSITE-ProRule" id="PRU00267"/>
    </source>
</evidence>
<evidence type="ECO:0000256" key="3">
    <source>
        <dbReference type="ARBA" id="ARBA00023242"/>
    </source>
</evidence>
<dbReference type="Pfam" id="PF24245">
    <property type="entry name" value="INO80F"/>
    <property type="match status" value="1"/>
</dbReference>
<organism evidence="8 9">
    <name type="scientific">Lichtheimia ornata</name>
    <dbReference type="NCBI Taxonomy" id="688661"/>
    <lineage>
        <taxon>Eukaryota</taxon>
        <taxon>Fungi</taxon>
        <taxon>Fungi incertae sedis</taxon>
        <taxon>Mucoromycota</taxon>
        <taxon>Mucoromycotina</taxon>
        <taxon>Mucoromycetes</taxon>
        <taxon>Mucorales</taxon>
        <taxon>Lichtheimiaceae</taxon>
        <taxon>Lichtheimia</taxon>
    </lineage>
</organism>
<evidence type="ECO:0000259" key="7">
    <source>
        <dbReference type="PROSITE" id="PS50118"/>
    </source>
</evidence>
<dbReference type="InterPro" id="IPR036910">
    <property type="entry name" value="HMG_box_dom_sf"/>
</dbReference>
<evidence type="ECO:0000256" key="6">
    <source>
        <dbReference type="SAM" id="MobiDB-lite"/>
    </source>
</evidence>
<feature type="region of interest" description="Disordered" evidence="6">
    <location>
        <begin position="185"/>
        <end position="333"/>
    </location>
</feature>
<dbReference type="SUPFAM" id="SSF47095">
    <property type="entry name" value="HMG-box"/>
    <property type="match status" value="1"/>
</dbReference>
<keyword evidence="3 4" id="KW-0539">Nucleus</keyword>